<protein>
    <submittedName>
        <fullName evidence="1">27620_t:CDS:1</fullName>
    </submittedName>
</protein>
<sequence>MPFSGRFYLSKNKIRYISAHSHNGTKYKIPDNYIVQTRLGQGKSLYVIECEVKYETDGPIFIISFEENGQNFVVESKEFVIKVANEYTQKRNPDMKAKIFGVHVFGLNIIEMEQETTIQYELLHNYEVLDSRKKINDKMNQKVSVSVLNITNISLVTTSEPSDINNQEIEEDILVMRAIEGSQIYYAL</sequence>
<evidence type="ECO:0000313" key="2">
    <source>
        <dbReference type="Proteomes" id="UP000789405"/>
    </source>
</evidence>
<dbReference type="OrthoDB" id="2416518at2759"/>
<reference evidence="1" key="1">
    <citation type="submission" date="2021-06" db="EMBL/GenBank/DDBJ databases">
        <authorList>
            <person name="Kallberg Y."/>
            <person name="Tangrot J."/>
            <person name="Rosling A."/>
        </authorList>
    </citation>
    <scope>NUCLEOTIDE SEQUENCE</scope>
    <source>
        <strain evidence="1">MA453B</strain>
    </source>
</reference>
<keyword evidence="2" id="KW-1185">Reference proteome</keyword>
<proteinExistence type="predicted"/>
<organism evidence="1 2">
    <name type="scientific">Dentiscutata erythropus</name>
    <dbReference type="NCBI Taxonomy" id="1348616"/>
    <lineage>
        <taxon>Eukaryota</taxon>
        <taxon>Fungi</taxon>
        <taxon>Fungi incertae sedis</taxon>
        <taxon>Mucoromycota</taxon>
        <taxon>Glomeromycotina</taxon>
        <taxon>Glomeromycetes</taxon>
        <taxon>Diversisporales</taxon>
        <taxon>Gigasporaceae</taxon>
        <taxon>Dentiscutata</taxon>
    </lineage>
</organism>
<name>A0A9N9HEW7_9GLOM</name>
<comment type="caution">
    <text evidence="1">The sequence shown here is derived from an EMBL/GenBank/DDBJ whole genome shotgun (WGS) entry which is preliminary data.</text>
</comment>
<dbReference type="EMBL" id="CAJVPY010007629">
    <property type="protein sequence ID" value="CAG8683527.1"/>
    <property type="molecule type" value="Genomic_DNA"/>
</dbReference>
<evidence type="ECO:0000313" key="1">
    <source>
        <dbReference type="EMBL" id="CAG8683527.1"/>
    </source>
</evidence>
<accession>A0A9N9HEW7</accession>
<dbReference type="AlphaFoldDB" id="A0A9N9HEW7"/>
<dbReference type="Proteomes" id="UP000789405">
    <property type="component" value="Unassembled WGS sequence"/>
</dbReference>
<gene>
    <name evidence="1" type="ORF">DERYTH_LOCUS11955</name>
</gene>